<dbReference type="EMBL" id="JAGTJR010000007">
    <property type="protein sequence ID" value="KAH7057219.1"/>
    <property type="molecule type" value="Genomic_DNA"/>
</dbReference>
<dbReference type="CDD" id="cd01741">
    <property type="entry name" value="GATase1_1"/>
    <property type="match status" value="1"/>
</dbReference>
<dbReference type="Proteomes" id="UP000774617">
    <property type="component" value="Unassembled WGS sequence"/>
</dbReference>
<dbReference type="InterPro" id="IPR044992">
    <property type="entry name" value="ChyE-like"/>
</dbReference>
<dbReference type="SUPFAM" id="SSF52317">
    <property type="entry name" value="Class I glutamine amidotransferase-like"/>
    <property type="match status" value="1"/>
</dbReference>
<reference evidence="1 2" key="1">
    <citation type="journal article" date="2021" name="Nat. Commun.">
        <title>Genetic determinants of endophytism in the Arabidopsis root mycobiome.</title>
        <authorList>
            <person name="Mesny F."/>
            <person name="Miyauchi S."/>
            <person name="Thiergart T."/>
            <person name="Pickel B."/>
            <person name="Atanasova L."/>
            <person name="Karlsson M."/>
            <person name="Huettel B."/>
            <person name="Barry K.W."/>
            <person name="Haridas S."/>
            <person name="Chen C."/>
            <person name="Bauer D."/>
            <person name="Andreopoulos W."/>
            <person name="Pangilinan J."/>
            <person name="LaButti K."/>
            <person name="Riley R."/>
            <person name="Lipzen A."/>
            <person name="Clum A."/>
            <person name="Drula E."/>
            <person name="Henrissat B."/>
            <person name="Kohler A."/>
            <person name="Grigoriev I.V."/>
            <person name="Martin F.M."/>
            <person name="Hacquard S."/>
        </authorList>
    </citation>
    <scope>NUCLEOTIDE SEQUENCE [LARGE SCALE GENOMIC DNA]</scope>
    <source>
        <strain evidence="1 2">MPI-SDFR-AT-0080</strain>
    </source>
</reference>
<sequence>MANPQTLNIAILDTDIPVPVVLNTRGPYSSIFQQLLEAALIRLSTYGYFANQPFPKIQWTAYNVVRGQYPSDISALDAVVISGSASSVYDADPWIATLHTWLRSAYTAHPRLKFFGSCFGHQILCSALLPSSSSTIPQETVTKNPFGWELGIHTVALAPSFLRAFPVDITALPSSPVKKTITTTNTTAENAEGNTTDDARAPMRLQFVHADHVAIVPDARPRDGERWHLLGSTPRCAVQGVYATTTTTTGHGTTAGRVLTLQGHFEFDAFVNGETIKVFGAGWGAEALARALAEVDAGEDDARWAAEVVAAFLVGVGEGRGQAGGVVVGAGGAVVEGGLMTPPGEA</sequence>
<dbReference type="PANTHER" id="PTHR42695:SF6">
    <property type="entry name" value="GLUTAMINE AMIDOTRANSFERASE DOMAIN-CONTAINING PROTEIN"/>
    <property type="match status" value="1"/>
</dbReference>
<comment type="caution">
    <text evidence="1">The sequence shown here is derived from an EMBL/GenBank/DDBJ whole genome shotgun (WGS) entry which is preliminary data.</text>
</comment>
<proteinExistence type="predicted"/>
<accession>A0ABQ8GIW1</accession>
<protein>
    <submittedName>
        <fullName evidence="1">Class I glutamine amidotransferase-like protein</fullName>
    </submittedName>
</protein>
<gene>
    <name evidence="1" type="ORF">B0J12DRAFT_406309</name>
</gene>
<keyword evidence="2" id="KW-1185">Reference proteome</keyword>
<dbReference type="PANTHER" id="PTHR42695">
    <property type="entry name" value="GLUTAMINE AMIDOTRANSFERASE YLR126C-RELATED"/>
    <property type="match status" value="1"/>
</dbReference>
<organism evidence="1 2">
    <name type="scientific">Macrophomina phaseolina</name>
    <dbReference type="NCBI Taxonomy" id="35725"/>
    <lineage>
        <taxon>Eukaryota</taxon>
        <taxon>Fungi</taxon>
        <taxon>Dikarya</taxon>
        <taxon>Ascomycota</taxon>
        <taxon>Pezizomycotina</taxon>
        <taxon>Dothideomycetes</taxon>
        <taxon>Dothideomycetes incertae sedis</taxon>
        <taxon>Botryosphaeriales</taxon>
        <taxon>Botryosphaeriaceae</taxon>
        <taxon>Macrophomina</taxon>
    </lineage>
</organism>
<dbReference type="Gene3D" id="3.40.50.880">
    <property type="match status" value="1"/>
</dbReference>
<dbReference type="InterPro" id="IPR029062">
    <property type="entry name" value="Class_I_gatase-like"/>
</dbReference>
<evidence type="ECO:0000313" key="1">
    <source>
        <dbReference type="EMBL" id="KAH7057219.1"/>
    </source>
</evidence>
<evidence type="ECO:0000313" key="2">
    <source>
        <dbReference type="Proteomes" id="UP000774617"/>
    </source>
</evidence>
<name>A0ABQ8GIW1_9PEZI</name>